<dbReference type="InterPro" id="IPR000111">
    <property type="entry name" value="Glyco_hydro_27/36_CS"/>
</dbReference>
<gene>
    <name evidence="10" type="ORF">ACA1_381620</name>
</gene>
<comment type="catalytic activity">
    <reaction evidence="1 7">
        <text>Hydrolysis of terminal, non-reducing alpha-D-galactose residues in alpha-D-galactosides, including galactose oligosaccharides, galactomannans and galactolipids.</text>
        <dbReference type="EC" id="3.2.1.22"/>
    </reaction>
</comment>
<dbReference type="InterPro" id="IPR017853">
    <property type="entry name" value="GH"/>
</dbReference>
<dbReference type="GO" id="GO:0005975">
    <property type="term" value="P:carbohydrate metabolic process"/>
    <property type="evidence" value="ECO:0007669"/>
    <property type="project" value="InterPro"/>
</dbReference>
<dbReference type="PANTHER" id="PTHR11452:SF75">
    <property type="entry name" value="ALPHA-GALACTOSIDASE MEL1"/>
    <property type="match status" value="1"/>
</dbReference>
<comment type="similarity">
    <text evidence="2 7">Belongs to the glycosyl hydrolase 27 family.</text>
</comment>
<dbReference type="Pfam" id="PF16499">
    <property type="entry name" value="Melibiase_2"/>
    <property type="match status" value="1"/>
</dbReference>
<keyword evidence="5 7" id="KW-0378">Hydrolase</keyword>
<dbReference type="EMBL" id="KB008053">
    <property type="protein sequence ID" value="ELR14445.1"/>
    <property type="molecule type" value="Genomic_DNA"/>
</dbReference>
<dbReference type="PANTHER" id="PTHR11452">
    <property type="entry name" value="ALPHA-GALACTOSIDASE/ALPHA-N-ACETYLGALACTOSAMINIDASE"/>
    <property type="match status" value="1"/>
</dbReference>
<proteinExistence type="inferred from homology"/>
<dbReference type="OMA" id="WHDPDMI"/>
<evidence type="ECO:0000256" key="8">
    <source>
        <dbReference type="SAM" id="SignalP"/>
    </source>
</evidence>
<dbReference type="SUPFAM" id="SSF51011">
    <property type="entry name" value="Glycosyl hydrolase domain"/>
    <property type="match status" value="1"/>
</dbReference>
<keyword evidence="4 8" id="KW-0732">Signal</keyword>
<feature type="signal peptide" evidence="8">
    <location>
        <begin position="1"/>
        <end position="22"/>
    </location>
</feature>
<dbReference type="CDD" id="cd14792">
    <property type="entry name" value="GH27"/>
    <property type="match status" value="1"/>
</dbReference>
<evidence type="ECO:0000256" key="4">
    <source>
        <dbReference type="ARBA" id="ARBA00022729"/>
    </source>
</evidence>
<organism evidence="10 11">
    <name type="scientific">Acanthamoeba castellanii (strain ATCC 30010 / Neff)</name>
    <dbReference type="NCBI Taxonomy" id="1257118"/>
    <lineage>
        <taxon>Eukaryota</taxon>
        <taxon>Amoebozoa</taxon>
        <taxon>Discosea</taxon>
        <taxon>Longamoebia</taxon>
        <taxon>Centramoebida</taxon>
        <taxon>Acanthamoebidae</taxon>
        <taxon>Acanthamoeba</taxon>
    </lineage>
</organism>
<dbReference type="SUPFAM" id="SSF51445">
    <property type="entry name" value="(Trans)glycosidases"/>
    <property type="match status" value="1"/>
</dbReference>
<dbReference type="PROSITE" id="PS00512">
    <property type="entry name" value="ALPHA_GALACTOSIDASE"/>
    <property type="match status" value="1"/>
</dbReference>
<feature type="chain" id="PRO_5003989668" description="Alpha-galactosidase" evidence="8">
    <location>
        <begin position="23"/>
        <end position="413"/>
    </location>
</feature>
<evidence type="ECO:0000313" key="11">
    <source>
        <dbReference type="Proteomes" id="UP000011083"/>
    </source>
</evidence>
<dbReference type="InterPro" id="IPR013780">
    <property type="entry name" value="Glyco_hydro_b"/>
</dbReference>
<sequence length="413" mass="46257">MKWSGVFLALVVLAQLRLEAAALDNGVARLPPMGWSTWCTENDVLPCYDDFCNEQEIRSVADAMAANGLKDLGYNYIVLDDCWGGGRDAQNNIIPDASRFPSGMKNLTDYIHARGLLFGVYTDVGTTTCRGGRPGSWPFYEQDARVFASWGLDYVKMDWCHEPSGFTAQELYTNMSQALNKTGRPIFFSICEWGRSDPWTWGMKVGNSWRVGPDHLPVWWTPPFQQDPGQGQGTANIIEHMAGLSSYAGPGGWNDPDFLMPGYWWLSENEQISEFSFWCLWASPLIVATDVRVLSDKKHILNKEAIAVNQDKLGIPGDRIANYTDGGQVWAKPLSNGSWAVILYNPNFFESVDIPVSWDQIRGWPAMQQAGNKKALVRDLWKHENQGVWAVGFLGKRVEAHAVRFITVTPYGA</sequence>
<keyword evidence="11" id="KW-1185">Reference proteome</keyword>
<dbReference type="VEuPathDB" id="AmoebaDB:ACA1_381620"/>
<dbReference type="InterPro" id="IPR041233">
    <property type="entry name" value="Melibiase_C"/>
</dbReference>
<dbReference type="OrthoDB" id="5795902at2759"/>
<reference evidence="10 11" key="1">
    <citation type="journal article" date="2013" name="Genome Biol.">
        <title>Genome of Acanthamoeba castellanii highlights extensive lateral gene transfer and early evolution of tyrosine kinase signaling.</title>
        <authorList>
            <person name="Clarke M."/>
            <person name="Lohan A.J."/>
            <person name="Liu B."/>
            <person name="Lagkouvardos I."/>
            <person name="Roy S."/>
            <person name="Zafar N."/>
            <person name="Bertelli C."/>
            <person name="Schilde C."/>
            <person name="Kianianmomeni A."/>
            <person name="Burglin T.R."/>
            <person name="Frech C."/>
            <person name="Turcotte B."/>
            <person name="Kopec K.O."/>
            <person name="Synnott J.M."/>
            <person name="Choo C."/>
            <person name="Paponov I."/>
            <person name="Finkler A."/>
            <person name="Soon Heng Tan C."/>
            <person name="Hutchins A.P."/>
            <person name="Weinmeier T."/>
            <person name="Rattei T."/>
            <person name="Chu J.S."/>
            <person name="Gimenez G."/>
            <person name="Irimia M."/>
            <person name="Rigden D.J."/>
            <person name="Fitzpatrick D.A."/>
            <person name="Lorenzo-Morales J."/>
            <person name="Bateman A."/>
            <person name="Chiu C.H."/>
            <person name="Tang P."/>
            <person name="Hegemann P."/>
            <person name="Fromm H."/>
            <person name="Raoult D."/>
            <person name="Greub G."/>
            <person name="Miranda-Saavedra D."/>
            <person name="Chen N."/>
            <person name="Nash P."/>
            <person name="Ginger M.L."/>
            <person name="Horn M."/>
            <person name="Schaap P."/>
            <person name="Caler L."/>
            <person name="Loftus B."/>
        </authorList>
    </citation>
    <scope>NUCLEOTIDE SEQUENCE [LARGE SCALE GENOMIC DNA]</scope>
    <source>
        <strain evidence="10 11">Neff</strain>
    </source>
</reference>
<dbReference type="Gene3D" id="3.20.20.70">
    <property type="entry name" value="Aldolase class I"/>
    <property type="match status" value="1"/>
</dbReference>
<dbReference type="FunFam" id="3.20.20.70:FF:000197">
    <property type="entry name" value="Alpha-galactosidase"/>
    <property type="match status" value="1"/>
</dbReference>
<evidence type="ECO:0000256" key="1">
    <source>
        <dbReference type="ARBA" id="ARBA00001255"/>
    </source>
</evidence>
<dbReference type="Pfam" id="PF17801">
    <property type="entry name" value="Melibiase_C"/>
    <property type="match status" value="1"/>
</dbReference>
<evidence type="ECO:0000256" key="5">
    <source>
        <dbReference type="ARBA" id="ARBA00022801"/>
    </source>
</evidence>
<dbReference type="GO" id="GO:0004557">
    <property type="term" value="F:alpha-galactosidase activity"/>
    <property type="evidence" value="ECO:0007669"/>
    <property type="project" value="UniProtKB-EC"/>
</dbReference>
<dbReference type="PRINTS" id="PR00740">
    <property type="entry name" value="GLHYDRLASE27"/>
</dbReference>
<dbReference type="GeneID" id="14915026"/>
<evidence type="ECO:0000256" key="6">
    <source>
        <dbReference type="ARBA" id="ARBA00023295"/>
    </source>
</evidence>
<evidence type="ECO:0000256" key="3">
    <source>
        <dbReference type="ARBA" id="ARBA00012755"/>
    </source>
</evidence>
<evidence type="ECO:0000313" key="10">
    <source>
        <dbReference type="EMBL" id="ELR14445.1"/>
    </source>
</evidence>
<dbReference type="Gene3D" id="2.60.40.1180">
    <property type="entry name" value="Golgi alpha-mannosidase II"/>
    <property type="match status" value="1"/>
</dbReference>
<dbReference type="RefSeq" id="XP_004336458.1">
    <property type="nucleotide sequence ID" value="XM_004336410.1"/>
</dbReference>
<evidence type="ECO:0000256" key="7">
    <source>
        <dbReference type="RuleBase" id="RU361168"/>
    </source>
</evidence>
<dbReference type="EC" id="3.2.1.22" evidence="3 7"/>
<dbReference type="InterPro" id="IPR013785">
    <property type="entry name" value="Aldolase_TIM"/>
</dbReference>
<evidence type="ECO:0000256" key="2">
    <source>
        <dbReference type="ARBA" id="ARBA00009743"/>
    </source>
</evidence>
<name>L8GMY9_ACACF</name>
<dbReference type="InterPro" id="IPR002241">
    <property type="entry name" value="Glyco_hydro_27"/>
</dbReference>
<feature type="domain" description="Alpha galactosidase C-terminal" evidence="9">
    <location>
        <begin position="325"/>
        <end position="406"/>
    </location>
</feature>
<accession>L8GMY9</accession>
<dbReference type="KEGG" id="acan:ACA1_381620"/>
<evidence type="ECO:0000259" key="9">
    <source>
        <dbReference type="Pfam" id="PF17801"/>
    </source>
</evidence>
<keyword evidence="7" id="KW-1015">Disulfide bond</keyword>
<keyword evidence="6 7" id="KW-0326">Glycosidase</keyword>
<dbReference type="STRING" id="1257118.L8GMY9"/>
<protein>
    <recommendedName>
        <fullName evidence="3 7">Alpha-galactosidase</fullName>
        <ecNumber evidence="3 7">3.2.1.22</ecNumber>
    </recommendedName>
    <alternativeName>
        <fullName evidence="7">Melibiase</fullName>
    </alternativeName>
</protein>
<dbReference type="Proteomes" id="UP000011083">
    <property type="component" value="Unassembled WGS sequence"/>
</dbReference>
<dbReference type="AlphaFoldDB" id="L8GMY9"/>